<reference evidence="3" key="1">
    <citation type="journal article" date="2023" name="Mol. Phylogenet. Evol.">
        <title>Genome-scale phylogeny and comparative genomics of the fungal order Sordariales.</title>
        <authorList>
            <person name="Hensen N."/>
            <person name="Bonometti L."/>
            <person name="Westerberg I."/>
            <person name="Brannstrom I.O."/>
            <person name="Guillou S."/>
            <person name="Cros-Aarteil S."/>
            <person name="Calhoun S."/>
            <person name="Haridas S."/>
            <person name="Kuo A."/>
            <person name="Mondo S."/>
            <person name="Pangilinan J."/>
            <person name="Riley R."/>
            <person name="LaButti K."/>
            <person name="Andreopoulos B."/>
            <person name="Lipzen A."/>
            <person name="Chen C."/>
            <person name="Yan M."/>
            <person name="Daum C."/>
            <person name="Ng V."/>
            <person name="Clum A."/>
            <person name="Steindorff A."/>
            <person name="Ohm R.A."/>
            <person name="Martin F."/>
            <person name="Silar P."/>
            <person name="Natvig D.O."/>
            <person name="Lalanne C."/>
            <person name="Gautier V."/>
            <person name="Ament-Velasquez S.L."/>
            <person name="Kruys A."/>
            <person name="Hutchinson M.I."/>
            <person name="Powell A.J."/>
            <person name="Barry K."/>
            <person name="Miller A.N."/>
            <person name="Grigoriev I.V."/>
            <person name="Debuchy R."/>
            <person name="Gladieux P."/>
            <person name="Hiltunen Thoren M."/>
            <person name="Johannesson H."/>
        </authorList>
    </citation>
    <scope>NUCLEOTIDE SEQUENCE</scope>
    <source>
        <strain evidence="3">SMH4131-1</strain>
    </source>
</reference>
<evidence type="ECO:0000313" key="3">
    <source>
        <dbReference type="EMBL" id="KAK3317267.1"/>
    </source>
</evidence>
<dbReference type="AlphaFoldDB" id="A0AAE0M2Z7"/>
<name>A0AAE0M2Z7_9PEZI</name>
<feature type="compositionally biased region" description="Low complexity" evidence="2">
    <location>
        <begin position="570"/>
        <end position="584"/>
    </location>
</feature>
<proteinExistence type="predicted"/>
<dbReference type="PANTHER" id="PTHR46910:SF1">
    <property type="entry name" value="MISCELLANEOUS ZN(II)2CYS6 TRANSCRIPTION FACTOR (EUROFUNG)-RELATED"/>
    <property type="match status" value="1"/>
</dbReference>
<gene>
    <name evidence="3" type="ORF">B0T19DRAFT_404974</name>
</gene>
<protein>
    <submittedName>
        <fullName evidence="3">Fungal-specific transcription factor</fullName>
    </submittedName>
</protein>
<dbReference type="GO" id="GO:0003700">
    <property type="term" value="F:DNA-binding transcription factor activity"/>
    <property type="evidence" value="ECO:0007669"/>
    <property type="project" value="InterPro"/>
</dbReference>
<sequence length="652" mass="72162">MAKESARDDYMVSHTILGIGSRLQHLESLMLNIKDELSESHTDMEHNRSRQEECVPWAQQKIDALVLQGEDKSTGGEHETSLPTSPPFAILDAMIELYFGSLKLNHHFPIWTRNKFIQMATKLRQSSSSERDLASIVCCNNLILMAMSAESLCAHRKDSIQSKETRKTSSIDFDIISGFLANAKRAIKNIDQLVAPRLINLQALLSLSETIFVLAARCAKSVGIHQWHLFEGQLSDDDVKERQELSQFLYILDKAVCWTAGTSPSIPLSDVHFVGTGYPISPGNTANSGHDAARAEMARIEEAIFMETYAIHVRPRNEDQVRAFAASMLSRLQTCLADAGVEPGRILQNECESSAVDLQLLIRSLCVQLLLTWPHKGHPDIIFQRDQELGRMCMKLLLRLWHSEPEGVNHAVFPLFLASLPPLYLHEVLSTIISSHDPNQDMQMLWEFVEMLQTITDSRAEASYSRRLYQLSMIIINLVNAGKRGHKRQRQSPSEGSRNTYMHISELPTPPSNDNNNNNNNNNGFNYMSSEHAGSSSGSVHCQDLPDDLRFDGALFQDSPQDTPAGRRAPSTSGSGSLSPVTSSFTRPAGDVRGSSDDTNSSANGMPHQLWSYTSSPSGHGMDAADFHSLAMDVLSAGESFAVFPAGKAGSR</sequence>
<dbReference type="InterPro" id="IPR050987">
    <property type="entry name" value="AtrR-like"/>
</dbReference>
<dbReference type="EMBL" id="JAUEPO010000007">
    <property type="protein sequence ID" value="KAK3317267.1"/>
    <property type="molecule type" value="Genomic_DNA"/>
</dbReference>
<evidence type="ECO:0000256" key="2">
    <source>
        <dbReference type="SAM" id="MobiDB-lite"/>
    </source>
</evidence>
<keyword evidence="1" id="KW-0539">Nucleus</keyword>
<feature type="region of interest" description="Disordered" evidence="2">
    <location>
        <begin position="482"/>
        <end position="614"/>
    </location>
</feature>
<evidence type="ECO:0000256" key="1">
    <source>
        <dbReference type="ARBA" id="ARBA00023242"/>
    </source>
</evidence>
<comment type="caution">
    <text evidence="3">The sequence shown here is derived from an EMBL/GenBank/DDBJ whole genome shotgun (WGS) entry which is preliminary data.</text>
</comment>
<dbReference type="PANTHER" id="PTHR46910">
    <property type="entry name" value="TRANSCRIPTION FACTOR PDR1"/>
    <property type="match status" value="1"/>
</dbReference>
<dbReference type="Proteomes" id="UP001286456">
    <property type="component" value="Unassembled WGS sequence"/>
</dbReference>
<evidence type="ECO:0000313" key="4">
    <source>
        <dbReference type="Proteomes" id="UP001286456"/>
    </source>
</evidence>
<feature type="compositionally biased region" description="Polar residues" evidence="2">
    <location>
        <begin position="491"/>
        <end position="502"/>
    </location>
</feature>
<accession>A0AAE0M2Z7</accession>
<organism evidence="3 4">
    <name type="scientific">Cercophora scortea</name>
    <dbReference type="NCBI Taxonomy" id="314031"/>
    <lineage>
        <taxon>Eukaryota</taxon>
        <taxon>Fungi</taxon>
        <taxon>Dikarya</taxon>
        <taxon>Ascomycota</taxon>
        <taxon>Pezizomycotina</taxon>
        <taxon>Sordariomycetes</taxon>
        <taxon>Sordariomycetidae</taxon>
        <taxon>Sordariales</taxon>
        <taxon>Lasiosphaeriaceae</taxon>
        <taxon>Cercophora</taxon>
    </lineage>
</organism>
<keyword evidence="4" id="KW-1185">Reference proteome</keyword>
<reference evidence="3" key="2">
    <citation type="submission" date="2023-06" db="EMBL/GenBank/DDBJ databases">
        <authorList>
            <consortium name="Lawrence Berkeley National Laboratory"/>
            <person name="Haridas S."/>
            <person name="Hensen N."/>
            <person name="Bonometti L."/>
            <person name="Westerberg I."/>
            <person name="Brannstrom I.O."/>
            <person name="Guillou S."/>
            <person name="Cros-Aarteil S."/>
            <person name="Calhoun S."/>
            <person name="Kuo A."/>
            <person name="Mondo S."/>
            <person name="Pangilinan J."/>
            <person name="Riley R."/>
            <person name="Labutti K."/>
            <person name="Andreopoulos B."/>
            <person name="Lipzen A."/>
            <person name="Chen C."/>
            <person name="Yanf M."/>
            <person name="Daum C."/>
            <person name="Ng V."/>
            <person name="Clum A."/>
            <person name="Steindorff A."/>
            <person name="Ohm R."/>
            <person name="Martin F."/>
            <person name="Silar P."/>
            <person name="Natvig D."/>
            <person name="Lalanne C."/>
            <person name="Gautier V."/>
            <person name="Ament-Velasquez S.L."/>
            <person name="Kruys A."/>
            <person name="Hutchinson M.I."/>
            <person name="Powell A.J."/>
            <person name="Barry K."/>
            <person name="Miller A.N."/>
            <person name="Grigoriev I.V."/>
            <person name="Debuchy R."/>
            <person name="Gladieux P."/>
            <person name="Thoren M.H."/>
            <person name="Johannesson H."/>
        </authorList>
    </citation>
    <scope>NUCLEOTIDE SEQUENCE</scope>
    <source>
        <strain evidence="3">SMH4131-1</strain>
    </source>
</reference>
<feature type="compositionally biased region" description="Low complexity" evidence="2">
    <location>
        <begin position="513"/>
        <end position="539"/>
    </location>
</feature>
<dbReference type="CDD" id="cd12148">
    <property type="entry name" value="fungal_TF_MHR"/>
    <property type="match status" value="1"/>
</dbReference>